<evidence type="ECO:0000313" key="2">
    <source>
        <dbReference type="Proteomes" id="UP000003835"/>
    </source>
</evidence>
<dbReference type="EMBL" id="DS989884">
    <property type="protein sequence ID" value="EDX70695.1"/>
    <property type="molecule type" value="Genomic_DNA"/>
</dbReference>
<accession>B4W551</accession>
<dbReference type="Proteomes" id="UP000003835">
    <property type="component" value="Unassembled WGS sequence"/>
</dbReference>
<sequence>MSNHPDFDQYDYHVLQELRRNREAGRITYLAQALNFNQNPIVSFIIMQPTTNNLMGKVKTTLVITNRIDQANAEDGLIPADRVRSITLTNVLVDTGATTLCLSKSIINQLGLKLLKEIDVATATGIGKARIFQDAKISLCGREGTFECLELPGGSDPLLGVIPLEALGIELDLKNQTLKLLPISPTETYFTIL</sequence>
<reference evidence="1 2" key="1">
    <citation type="submission" date="2008-07" db="EMBL/GenBank/DDBJ databases">
        <authorList>
            <person name="Tandeau de Marsac N."/>
            <person name="Ferriera S."/>
            <person name="Johnson J."/>
            <person name="Kravitz S."/>
            <person name="Beeson K."/>
            <person name="Sutton G."/>
            <person name="Rogers Y.-H."/>
            <person name="Friedman R."/>
            <person name="Frazier M."/>
            <person name="Venter J.C."/>
        </authorList>
    </citation>
    <scope>NUCLEOTIDE SEQUENCE [LARGE SCALE GENOMIC DNA]</scope>
    <source>
        <strain evidence="1 2">PCC 7420</strain>
    </source>
</reference>
<dbReference type="STRING" id="118168.MC7420_5323"/>
<dbReference type="Gene3D" id="2.40.70.10">
    <property type="entry name" value="Acid Proteases"/>
    <property type="match status" value="1"/>
</dbReference>
<dbReference type="HOGENOM" id="CLU_121338_0_0_3"/>
<organism evidence="1 2">
    <name type="scientific">Coleofasciculus chthonoplastes PCC 7420</name>
    <dbReference type="NCBI Taxonomy" id="118168"/>
    <lineage>
        <taxon>Bacteria</taxon>
        <taxon>Bacillati</taxon>
        <taxon>Cyanobacteriota</taxon>
        <taxon>Cyanophyceae</taxon>
        <taxon>Coleofasciculales</taxon>
        <taxon>Coleofasciculaceae</taxon>
        <taxon>Coleofasciculus</taxon>
    </lineage>
</organism>
<evidence type="ECO:0008006" key="3">
    <source>
        <dbReference type="Google" id="ProtNLM"/>
    </source>
</evidence>
<dbReference type="eggNOG" id="COG5550">
    <property type="taxonomic scope" value="Bacteria"/>
</dbReference>
<dbReference type="Pfam" id="PF13975">
    <property type="entry name" value="gag-asp_proteas"/>
    <property type="match status" value="1"/>
</dbReference>
<gene>
    <name evidence="1" type="ORF">MC7420_5323</name>
</gene>
<evidence type="ECO:0000313" key="1">
    <source>
        <dbReference type="EMBL" id="EDX70695.1"/>
    </source>
</evidence>
<dbReference type="eggNOG" id="COG0515">
    <property type="taxonomic scope" value="Bacteria"/>
</dbReference>
<dbReference type="InterPro" id="IPR021109">
    <property type="entry name" value="Peptidase_aspartic_dom_sf"/>
</dbReference>
<dbReference type="AlphaFoldDB" id="B4W551"/>
<protein>
    <recommendedName>
        <fullName evidence="3">Aspartyl protease</fullName>
    </recommendedName>
</protein>
<proteinExistence type="predicted"/>
<name>B4W551_9CYAN</name>
<dbReference type="SUPFAM" id="SSF50630">
    <property type="entry name" value="Acid proteases"/>
    <property type="match status" value="1"/>
</dbReference>
<keyword evidence="2" id="KW-1185">Reference proteome</keyword>